<dbReference type="OrthoDB" id="5209357at2759"/>
<proteinExistence type="predicted"/>
<keyword evidence="3" id="KW-1185">Reference proteome</keyword>
<evidence type="ECO:0000256" key="1">
    <source>
        <dbReference type="SAM" id="MobiDB-lite"/>
    </source>
</evidence>
<accession>A0A2P5HZ35</accession>
<dbReference type="EMBL" id="MAVT02000478">
    <property type="protein sequence ID" value="POS75503.1"/>
    <property type="molecule type" value="Genomic_DNA"/>
</dbReference>
<evidence type="ECO:0000313" key="2">
    <source>
        <dbReference type="EMBL" id="POS75503.1"/>
    </source>
</evidence>
<feature type="region of interest" description="Disordered" evidence="1">
    <location>
        <begin position="1"/>
        <end position="23"/>
    </location>
</feature>
<organism evidence="2 3">
    <name type="scientific">Diaporthe helianthi</name>
    <dbReference type="NCBI Taxonomy" id="158607"/>
    <lineage>
        <taxon>Eukaryota</taxon>
        <taxon>Fungi</taxon>
        <taxon>Dikarya</taxon>
        <taxon>Ascomycota</taxon>
        <taxon>Pezizomycotina</taxon>
        <taxon>Sordariomycetes</taxon>
        <taxon>Sordariomycetidae</taxon>
        <taxon>Diaporthales</taxon>
        <taxon>Diaporthaceae</taxon>
        <taxon>Diaporthe</taxon>
    </lineage>
</organism>
<sequence length="308" mass="34903">MSGRRHAPPDHHVQQQQQYNRDQVRERGLACPFAKSDPDTYMSIAACRTTEGFKELRELNEHIWRKHTPFFRCGFCTGRWSISLARSKVTQKKEEHWETCEGKRRGTPYFVERFDEDGTELLDGEQQERFEEIKTMRGYDRKLKALYEACEKPVPDDYYAPAASTIMQRTQVAHRTITRATTTARRGQQQDSHGGEFLAGFVQPRPEGHHRQPRRRTTARNVSQADAKAGRGARGYEVSGANRQPDDDSGYVAVDPSLYSSAGLSSSHRRHADSQALLGLALPGPGEGDVEEPVSWSFSSLDADLLDY</sequence>
<dbReference type="Proteomes" id="UP000094444">
    <property type="component" value="Unassembled WGS sequence"/>
</dbReference>
<dbReference type="InParanoid" id="A0A2P5HZ35"/>
<name>A0A2P5HZ35_DIAHE</name>
<comment type="caution">
    <text evidence="2">The sequence shown here is derived from an EMBL/GenBank/DDBJ whole genome shotgun (WGS) entry which is preliminary data.</text>
</comment>
<protein>
    <submittedName>
        <fullName evidence="2">Uncharacterized protein</fullName>
    </submittedName>
</protein>
<reference evidence="2" key="1">
    <citation type="submission" date="2017-09" db="EMBL/GenBank/DDBJ databases">
        <title>Polyketide synthases of a Diaporthe helianthi virulent isolate.</title>
        <authorList>
            <person name="Baroncelli R."/>
        </authorList>
    </citation>
    <scope>NUCLEOTIDE SEQUENCE [LARGE SCALE GENOMIC DNA]</scope>
    <source>
        <strain evidence="2">7/96</strain>
    </source>
</reference>
<dbReference type="AlphaFoldDB" id="A0A2P5HZ35"/>
<feature type="region of interest" description="Disordered" evidence="1">
    <location>
        <begin position="180"/>
        <end position="254"/>
    </location>
</feature>
<evidence type="ECO:0000313" key="3">
    <source>
        <dbReference type="Proteomes" id="UP000094444"/>
    </source>
</evidence>
<gene>
    <name evidence="2" type="ORF">DHEL01_v206097</name>
</gene>